<keyword evidence="2" id="KW-1185">Reference proteome</keyword>
<name>W1PQH6_AMBTC</name>
<reference evidence="2" key="1">
    <citation type="journal article" date="2013" name="Science">
        <title>The Amborella genome and the evolution of flowering plants.</title>
        <authorList>
            <consortium name="Amborella Genome Project"/>
        </authorList>
    </citation>
    <scope>NUCLEOTIDE SEQUENCE [LARGE SCALE GENOMIC DNA]</scope>
</reference>
<dbReference type="Proteomes" id="UP000017836">
    <property type="component" value="Unassembled WGS sequence"/>
</dbReference>
<protein>
    <submittedName>
        <fullName evidence="1">Uncharacterized protein</fullName>
    </submittedName>
</protein>
<dbReference type="HOGENOM" id="CLU_2725560_0_0_1"/>
<evidence type="ECO:0000313" key="1">
    <source>
        <dbReference type="EMBL" id="ERN09470.1"/>
    </source>
</evidence>
<dbReference type="EMBL" id="KI392980">
    <property type="protein sequence ID" value="ERN09470.1"/>
    <property type="molecule type" value="Genomic_DNA"/>
</dbReference>
<evidence type="ECO:0000313" key="2">
    <source>
        <dbReference type="Proteomes" id="UP000017836"/>
    </source>
</evidence>
<dbReference type="AlphaFoldDB" id="W1PQH6"/>
<gene>
    <name evidence="1" type="ORF">AMTR_s00029p00103510</name>
</gene>
<dbReference type="Gramene" id="ERN09470">
    <property type="protein sequence ID" value="ERN09470"/>
    <property type="gene ID" value="AMTR_s00029p00103510"/>
</dbReference>
<sequence>MATAFYIDHAKSASIRWPSRYKNVTKGFMPCSFIVRAERVRSILLWLRMLEPRRVGKLNSVDRKVKWAKSSS</sequence>
<accession>W1PQH6</accession>
<organism evidence="1 2">
    <name type="scientific">Amborella trichopoda</name>
    <dbReference type="NCBI Taxonomy" id="13333"/>
    <lineage>
        <taxon>Eukaryota</taxon>
        <taxon>Viridiplantae</taxon>
        <taxon>Streptophyta</taxon>
        <taxon>Embryophyta</taxon>
        <taxon>Tracheophyta</taxon>
        <taxon>Spermatophyta</taxon>
        <taxon>Magnoliopsida</taxon>
        <taxon>Amborellales</taxon>
        <taxon>Amborellaceae</taxon>
        <taxon>Amborella</taxon>
    </lineage>
</organism>
<proteinExistence type="predicted"/>